<dbReference type="Proteomes" id="UP000584587">
    <property type="component" value="Unassembled WGS sequence"/>
</dbReference>
<dbReference type="PANTHER" id="PTHR13696:SF52">
    <property type="entry name" value="PARA FAMILY PROTEIN CT_582"/>
    <property type="match status" value="1"/>
</dbReference>
<dbReference type="PANTHER" id="PTHR13696">
    <property type="entry name" value="P-LOOP CONTAINING NUCLEOSIDE TRIPHOSPHATE HYDROLASE"/>
    <property type="match status" value="1"/>
</dbReference>
<dbReference type="InterPro" id="IPR027417">
    <property type="entry name" value="P-loop_NTPase"/>
</dbReference>
<dbReference type="SUPFAM" id="SSF52540">
    <property type="entry name" value="P-loop containing nucleoside triphosphate hydrolases"/>
    <property type="match status" value="1"/>
</dbReference>
<sequence>MGKIIAIANQKGGVGKTTTATNLAAGLGLENKKVLLVDLDAQGSATISMGFSFNSIKKDIYDVIVADTTIEEVTKANVCKGVDLVPASISLVGAELFLLEHSKTKKNVLLEKLASVKDSYDYIIIDCPPSLGLLNRNALAASDSVIIPLQAEFYALGGLVQLLATIRLVQQLFNPSLEIEGILLTMVNIHTNSSVEVIKEIKKNFKEKVYKNYIPRNITLSEAPSHGKSIFNYRPNCRGAIAYRNLVSEVLNNG</sequence>
<evidence type="ECO:0000313" key="3">
    <source>
        <dbReference type="EMBL" id="NKE38617.1"/>
    </source>
</evidence>
<gene>
    <name evidence="3" type="ORF">HER12_02465</name>
</gene>
<name>A0A846U586_9MOLU</name>
<dbReference type="InterPro" id="IPR025669">
    <property type="entry name" value="AAA_dom"/>
</dbReference>
<dbReference type="FunFam" id="3.40.50.300:FF:000285">
    <property type="entry name" value="Sporulation initiation inhibitor Soj"/>
    <property type="match status" value="1"/>
</dbReference>
<keyword evidence="4" id="KW-1185">Reference proteome</keyword>
<reference evidence="3 4" key="1">
    <citation type="submission" date="2020-04" db="EMBL/GenBank/DDBJ databases">
        <title>Complete genome sequence of Spiroplasma platyhelix ATCC 51748, an insect isolate.</title>
        <authorList>
            <person name="Green E.A."/>
            <person name="Klassen J.L."/>
        </authorList>
    </citation>
    <scope>NUCLEOTIDE SEQUENCE [LARGE SCALE GENOMIC DNA]</scope>
    <source>
        <strain evidence="3 4">PALS-1</strain>
    </source>
</reference>
<evidence type="ECO:0000313" key="4">
    <source>
        <dbReference type="Proteomes" id="UP000584587"/>
    </source>
</evidence>
<dbReference type="AlphaFoldDB" id="A0A846U586"/>
<organism evidence="3 4">
    <name type="scientific">Spiroplasma platyhelix PALS-1</name>
    <dbReference type="NCBI Taxonomy" id="1276218"/>
    <lineage>
        <taxon>Bacteria</taxon>
        <taxon>Bacillati</taxon>
        <taxon>Mycoplasmatota</taxon>
        <taxon>Mollicutes</taxon>
        <taxon>Entomoplasmatales</taxon>
        <taxon>Spiroplasmataceae</taxon>
        <taxon>Spiroplasma</taxon>
    </lineage>
</organism>
<proteinExistence type="inferred from homology"/>
<accession>A0A846U586</accession>
<dbReference type="CDD" id="cd02042">
    <property type="entry name" value="ParAB_family"/>
    <property type="match status" value="1"/>
</dbReference>
<dbReference type="Gene3D" id="3.40.50.300">
    <property type="entry name" value="P-loop containing nucleotide triphosphate hydrolases"/>
    <property type="match status" value="1"/>
</dbReference>
<comment type="caution">
    <text evidence="3">The sequence shown here is derived from an EMBL/GenBank/DDBJ whole genome shotgun (WGS) entry which is preliminary data.</text>
</comment>
<protein>
    <submittedName>
        <fullName evidence="3">ParA family protein</fullName>
    </submittedName>
</protein>
<comment type="similarity">
    <text evidence="1">Belongs to the ParA family.</text>
</comment>
<dbReference type="RefSeq" id="WP_168105094.1">
    <property type="nucleotide sequence ID" value="NZ_CP051215.1"/>
</dbReference>
<dbReference type="PIRSF" id="PIRSF009320">
    <property type="entry name" value="Nuc_binding_HP_1000"/>
    <property type="match status" value="1"/>
</dbReference>
<dbReference type="EMBL" id="JAAVVK010000002">
    <property type="protein sequence ID" value="NKE38617.1"/>
    <property type="molecule type" value="Genomic_DNA"/>
</dbReference>
<evidence type="ECO:0000259" key="2">
    <source>
        <dbReference type="Pfam" id="PF13614"/>
    </source>
</evidence>
<evidence type="ECO:0000256" key="1">
    <source>
        <dbReference type="ARBA" id="ARBA00006976"/>
    </source>
</evidence>
<dbReference type="Pfam" id="PF13614">
    <property type="entry name" value="AAA_31"/>
    <property type="match status" value="1"/>
</dbReference>
<dbReference type="InterPro" id="IPR050678">
    <property type="entry name" value="DNA_Partitioning_ATPase"/>
</dbReference>
<feature type="domain" description="AAA" evidence="2">
    <location>
        <begin position="3"/>
        <end position="179"/>
    </location>
</feature>